<organism evidence="2 3">
    <name type="scientific">Pedobacter frigiditerrae</name>
    <dbReference type="NCBI Taxonomy" id="2530452"/>
    <lineage>
        <taxon>Bacteria</taxon>
        <taxon>Pseudomonadati</taxon>
        <taxon>Bacteroidota</taxon>
        <taxon>Sphingobacteriia</taxon>
        <taxon>Sphingobacteriales</taxon>
        <taxon>Sphingobacteriaceae</taxon>
        <taxon>Pedobacter</taxon>
    </lineage>
</organism>
<dbReference type="EMBL" id="SJSK01000010">
    <property type="protein sequence ID" value="TCC86473.1"/>
    <property type="molecule type" value="Genomic_DNA"/>
</dbReference>
<name>A0A4R0MJA3_9SPHI</name>
<proteinExistence type="predicted"/>
<gene>
    <name evidence="2" type="ORF">EZ428_23695</name>
</gene>
<evidence type="ECO:0000313" key="3">
    <source>
        <dbReference type="Proteomes" id="UP000292884"/>
    </source>
</evidence>
<comment type="caution">
    <text evidence="2">The sequence shown here is derived from an EMBL/GenBank/DDBJ whole genome shotgun (WGS) entry which is preliminary data.</text>
</comment>
<dbReference type="Proteomes" id="UP000292884">
    <property type="component" value="Unassembled WGS sequence"/>
</dbReference>
<evidence type="ECO:0008006" key="4">
    <source>
        <dbReference type="Google" id="ProtNLM"/>
    </source>
</evidence>
<dbReference type="OrthoDB" id="978867at2"/>
<keyword evidence="3" id="KW-1185">Reference proteome</keyword>
<keyword evidence="1" id="KW-0732">Signal</keyword>
<dbReference type="RefSeq" id="WP_131555819.1">
    <property type="nucleotide sequence ID" value="NZ_SJSK01000010.1"/>
</dbReference>
<dbReference type="Gene3D" id="2.60.40.3080">
    <property type="match status" value="1"/>
</dbReference>
<dbReference type="AlphaFoldDB" id="A0A4R0MJA3"/>
<reference evidence="2 3" key="1">
    <citation type="submission" date="2019-02" db="EMBL/GenBank/DDBJ databases">
        <title>Pedobacter sp. RP-1-13 sp. nov., isolated from Arctic soil.</title>
        <authorList>
            <person name="Dahal R.H."/>
        </authorList>
    </citation>
    <scope>NUCLEOTIDE SEQUENCE [LARGE SCALE GENOMIC DNA]</scope>
    <source>
        <strain evidence="2 3">RP-1-13</strain>
    </source>
</reference>
<evidence type="ECO:0000313" key="2">
    <source>
        <dbReference type="EMBL" id="TCC86473.1"/>
    </source>
</evidence>
<accession>A0A4R0MJA3</accession>
<feature type="signal peptide" evidence="1">
    <location>
        <begin position="1"/>
        <end position="22"/>
    </location>
</feature>
<feature type="chain" id="PRO_5020817554" description="Por secretion system C-terminal sorting domain-containing protein" evidence="1">
    <location>
        <begin position="23"/>
        <end position="197"/>
    </location>
</feature>
<protein>
    <recommendedName>
        <fullName evidence="4">Por secretion system C-terminal sorting domain-containing protein</fullName>
    </recommendedName>
</protein>
<evidence type="ECO:0000256" key="1">
    <source>
        <dbReference type="SAM" id="SignalP"/>
    </source>
</evidence>
<sequence length="197" mass="22324">MKNFLKIGLLAGILLTSSAVFANEDNFSLKANAKTEKSIVFLISEAQDINITIYGTNDELLYDQKIHASKPSTKIYNLEEFPDGSYTVKLENETKLIEYKVTIENGKTVVSEPATIELFKPVLTKDKETIILNMENTPNGEVEVKILNEYNEELYTKVFAAKTKLVKKFNVDKTDAKELTFIVKSKNQEFVKTIQLN</sequence>